<dbReference type="GO" id="GO:0016887">
    <property type="term" value="F:ATP hydrolysis activity"/>
    <property type="evidence" value="ECO:0007669"/>
    <property type="project" value="InterPro"/>
</dbReference>
<dbReference type="Pfam" id="PF26587">
    <property type="entry name" value="AAA_lid_SMAX1"/>
    <property type="match status" value="1"/>
</dbReference>
<dbReference type="Proteomes" id="UP000436088">
    <property type="component" value="Unassembled WGS sequence"/>
</dbReference>
<feature type="domain" description="ATPase AAA-type core" evidence="1">
    <location>
        <begin position="257"/>
        <end position="390"/>
    </location>
</feature>
<protein>
    <submittedName>
        <fullName evidence="3">Kinase superfamily protein isoform 1</fullName>
    </submittedName>
</protein>
<keyword evidence="3" id="KW-0808">Transferase</keyword>
<dbReference type="InterPro" id="IPR003959">
    <property type="entry name" value="ATPase_AAA_core"/>
</dbReference>
<comment type="caution">
    <text evidence="3">The sequence shown here is derived from an EMBL/GenBank/DDBJ whole genome shotgun (WGS) entry which is preliminary data.</text>
</comment>
<dbReference type="GO" id="GO:0005524">
    <property type="term" value="F:ATP binding"/>
    <property type="evidence" value="ECO:0007669"/>
    <property type="project" value="InterPro"/>
</dbReference>
<dbReference type="SUPFAM" id="SSF52540">
    <property type="entry name" value="P-loop containing nucleoside triphosphate hydrolases"/>
    <property type="match status" value="1"/>
</dbReference>
<reference evidence="3" key="1">
    <citation type="submission" date="2019-09" db="EMBL/GenBank/DDBJ databases">
        <title>Draft genome information of white flower Hibiscus syriacus.</title>
        <authorList>
            <person name="Kim Y.-M."/>
        </authorList>
    </citation>
    <scope>NUCLEOTIDE SEQUENCE [LARGE SCALE GENOMIC DNA]</scope>
    <source>
        <strain evidence="3">YM2019G1</strain>
    </source>
</reference>
<dbReference type="InterPro" id="IPR051650">
    <property type="entry name" value="SL_signaling_regulator"/>
</dbReference>
<proteinExistence type="predicted"/>
<evidence type="ECO:0000313" key="3">
    <source>
        <dbReference type="EMBL" id="KAE8701557.1"/>
    </source>
</evidence>
<evidence type="ECO:0000259" key="1">
    <source>
        <dbReference type="Pfam" id="PF07724"/>
    </source>
</evidence>
<dbReference type="EMBL" id="VEPZ02001022">
    <property type="protein sequence ID" value="KAE8701557.1"/>
    <property type="molecule type" value="Genomic_DNA"/>
</dbReference>
<accession>A0A6A3ACS2</accession>
<dbReference type="Gene3D" id="3.40.50.300">
    <property type="entry name" value="P-loop containing nucleotide triphosphate hydrolases"/>
    <property type="match status" value="1"/>
</dbReference>
<feature type="domain" description="SMAX1-like AAA+ ATPase lid" evidence="2">
    <location>
        <begin position="512"/>
        <end position="595"/>
    </location>
</feature>
<keyword evidence="4" id="KW-1185">Reference proteome</keyword>
<name>A0A6A3ACS2_HIBSY</name>
<sequence>MVAGLQKKWDNICQRLHRTHPGPESNTFRENPPFPTVLDFHFIQDKKENVHSHGSDDSRNALDGENNCINATSCSPLDFQNMSTSLSNNPSPVVSKAENGSFLPKLGGKPSKGDVCKAIEPISPCSLSNSSVGDTTQASSTSVVSVKTDLGLGLCSGFSGNTLMNPSNRDHPGCLPENFDAINGTVSSHPSQFSSSSSPDFGGKLHLSNFKTLFKAVTERVGWQPEAASVICQTVADRCARNGKCHGASRRGDIWLNFSGPDKCGKRKIALALADIIYGSGENFICIDLSSQDGAATSMQLIFNSQEVNNDLRFRGKTVVDYIAEELSRKPLSVVFLENVDKADVQVQSCLSQAIRIGKFSDSRGREVSTSNAIFVTTSTLTKENQVVCHKKQASNYSEDKILRAKGRPLQIVIKHDDKIITRNSTSKQGFLNKRKLIGSHETLEQHEMEINKRVNRTSPLNLDLNIPAENNELHETDDAIVDKDCVDESPMRWLRDFFDQSIKNVVFKPFDFDALAEEVRDNINQNFRKLIDAECLLEIESKAMKQLVAVAYLSDEKMVIRDWVEQVLSKAFTEVEKKNNLNAHTVVKLVPCEGLPSEEQTLGLGVCVPPKIILN</sequence>
<evidence type="ECO:0000259" key="2">
    <source>
        <dbReference type="Pfam" id="PF26587"/>
    </source>
</evidence>
<dbReference type="GO" id="GO:0016301">
    <property type="term" value="F:kinase activity"/>
    <property type="evidence" value="ECO:0007669"/>
    <property type="project" value="UniProtKB-KW"/>
</dbReference>
<gene>
    <name evidence="3" type="ORF">F3Y22_tig00110546pilonHSYRG00069</name>
</gene>
<evidence type="ECO:0000313" key="4">
    <source>
        <dbReference type="Proteomes" id="UP000436088"/>
    </source>
</evidence>
<organism evidence="3 4">
    <name type="scientific">Hibiscus syriacus</name>
    <name type="common">Rose of Sharon</name>
    <dbReference type="NCBI Taxonomy" id="106335"/>
    <lineage>
        <taxon>Eukaryota</taxon>
        <taxon>Viridiplantae</taxon>
        <taxon>Streptophyta</taxon>
        <taxon>Embryophyta</taxon>
        <taxon>Tracheophyta</taxon>
        <taxon>Spermatophyta</taxon>
        <taxon>Magnoliopsida</taxon>
        <taxon>eudicotyledons</taxon>
        <taxon>Gunneridae</taxon>
        <taxon>Pentapetalae</taxon>
        <taxon>rosids</taxon>
        <taxon>malvids</taxon>
        <taxon>Malvales</taxon>
        <taxon>Malvaceae</taxon>
        <taxon>Malvoideae</taxon>
        <taxon>Hibiscus</taxon>
    </lineage>
</organism>
<dbReference type="PANTHER" id="PTHR43572:SF49">
    <property type="entry name" value="PROTEIN SMAX1-LIKE 8"/>
    <property type="match status" value="1"/>
</dbReference>
<dbReference type="PANTHER" id="PTHR43572">
    <property type="entry name" value="CHAPERONE PROTEIN CLPD, CHLOROPLASTIC"/>
    <property type="match status" value="1"/>
</dbReference>
<dbReference type="InterPro" id="IPR058954">
    <property type="entry name" value="AAA_lid_SMAX1"/>
</dbReference>
<dbReference type="AlphaFoldDB" id="A0A6A3ACS2"/>
<keyword evidence="3" id="KW-0418">Kinase</keyword>
<dbReference type="CDD" id="cd19499">
    <property type="entry name" value="RecA-like_ClpB_Hsp104-like"/>
    <property type="match status" value="1"/>
</dbReference>
<dbReference type="Pfam" id="PF07724">
    <property type="entry name" value="AAA_2"/>
    <property type="match status" value="1"/>
</dbReference>
<dbReference type="InterPro" id="IPR027417">
    <property type="entry name" value="P-loop_NTPase"/>
</dbReference>